<sequence>MIVFAKESTCFRGFDHFFPPYAYLRWHWGTHRVIFNRHLKGFPSNDSVCKKNLLVSEDLIISSLHTPTYGGIGEPIAGFDHFFPPYAYLRWHWGTHRVIFNRHLRDSRPNDSVCKESTCFRGFDHFFPPYAYLRWHWGTHRVIFNRHLRDSRPNDSVCKESTCFRGFDHFFPPYAYLRWHWGTHRVIFNRHLRDSRPNDSVCKESTCFRGFDHFFLHTPTYGGIGEPIA</sequence>
<evidence type="ECO:0000313" key="1">
    <source>
        <dbReference type="EMBL" id="GFY20837.1"/>
    </source>
</evidence>
<name>A0A8X6SVI5_TRICX</name>
<dbReference type="Proteomes" id="UP000887159">
    <property type="component" value="Unassembled WGS sequence"/>
</dbReference>
<dbReference type="AlphaFoldDB" id="A0A8X6SVI5"/>
<organism evidence="1 2">
    <name type="scientific">Trichonephila clavipes</name>
    <name type="common">Golden silk orbweaver</name>
    <name type="synonym">Nephila clavipes</name>
    <dbReference type="NCBI Taxonomy" id="2585209"/>
    <lineage>
        <taxon>Eukaryota</taxon>
        <taxon>Metazoa</taxon>
        <taxon>Ecdysozoa</taxon>
        <taxon>Arthropoda</taxon>
        <taxon>Chelicerata</taxon>
        <taxon>Arachnida</taxon>
        <taxon>Araneae</taxon>
        <taxon>Araneomorphae</taxon>
        <taxon>Entelegynae</taxon>
        <taxon>Araneoidea</taxon>
        <taxon>Nephilidae</taxon>
        <taxon>Trichonephila</taxon>
    </lineage>
</organism>
<evidence type="ECO:0000313" key="2">
    <source>
        <dbReference type="Proteomes" id="UP000887159"/>
    </source>
</evidence>
<keyword evidence="2" id="KW-1185">Reference proteome</keyword>
<dbReference type="EMBL" id="BMAU01021356">
    <property type="protein sequence ID" value="GFY20837.1"/>
    <property type="molecule type" value="Genomic_DNA"/>
</dbReference>
<comment type="caution">
    <text evidence="1">The sequence shown here is derived from an EMBL/GenBank/DDBJ whole genome shotgun (WGS) entry which is preliminary data.</text>
</comment>
<reference evidence="1" key="1">
    <citation type="submission" date="2020-08" db="EMBL/GenBank/DDBJ databases">
        <title>Multicomponent nature underlies the extraordinary mechanical properties of spider dragline silk.</title>
        <authorList>
            <person name="Kono N."/>
            <person name="Nakamura H."/>
            <person name="Mori M."/>
            <person name="Yoshida Y."/>
            <person name="Ohtoshi R."/>
            <person name="Malay A.D."/>
            <person name="Moran D.A.P."/>
            <person name="Tomita M."/>
            <person name="Numata K."/>
            <person name="Arakawa K."/>
        </authorList>
    </citation>
    <scope>NUCLEOTIDE SEQUENCE</scope>
</reference>
<gene>
    <name evidence="1" type="ORF">TNCV_1120711</name>
</gene>
<proteinExistence type="predicted"/>
<protein>
    <submittedName>
        <fullName evidence="1">Uncharacterized protein</fullName>
    </submittedName>
</protein>
<accession>A0A8X6SVI5</accession>